<proteinExistence type="predicted"/>
<keyword evidence="4" id="KW-1185">Reference proteome</keyword>
<evidence type="ECO:0008006" key="5">
    <source>
        <dbReference type="Google" id="ProtNLM"/>
    </source>
</evidence>
<accession>A0ABS8H3K0</accession>
<evidence type="ECO:0000256" key="2">
    <source>
        <dbReference type="ARBA" id="ARBA00022525"/>
    </source>
</evidence>
<organism evidence="3 4">
    <name type="scientific">Sphingobium soli</name>
    <dbReference type="NCBI Taxonomy" id="1591116"/>
    <lineage>
        <taxon>Bacteria</taxon>
        <taxon>Pseudomonadati</taxon>
        <taxon>Pseudomonadota</taxon>
        <taxon>Alphaproteobacteria</taxon>
        <taxon>Sphingomonadales</taxon>
        <taxon>Sphingomonadaceae</taxon>
        <taxon>Sphingobium</taxon>
    </lineage>
</organism>
<protein>
    <recommendedName>
        <fullName evidence="5">Calcium-binding protein</fullName>
    </recommendedName>
</protein>
<dbReference type="PANTHER" id="PTHR38340">
    <property type="entry name" value="S-LAYER PROTEIN"/>
    <property type="match status" value="1"/>
</dbReference>
<dbReference type="PRINTS" id="PR00313">
    <property type="entry name" value="CABNDNGRPT"/>
</dbReference>
<comment type="caution">
    <text evidence="3">The sequence shown here is derived from an EMBL/GenBank/DDBJ whole genome shotgun (WGS) entry which is preliminary data.</text>
</comment>
<reference evidence="3 4" key="1">
    <citation type="submission" date="2021-10" db="EMBL/GenBank/DDBJ databases">
        <title>The diversity and Nitrogen Metabolism of Culturable Nitrate-Utilizing Bacteria Within the Oxygen Minimum Zone of the Changjiang (Yangtze River)Estuary.</title>
        <authorList>
            <person name="Zhang D."/>
            <person name="Zheng J."/>
            <person name="Liu S."/>
            <person name="He W."/>
        </authorList>
    </citation>
    <scope>NUCLEOTIDE SEQUENCE [LARGE SCALE GENOMIC DNA]</scope>
    <source>
        <strain evidence="3 4">FXH275-2</strain>
    </source>
</reference>
<dbReference type="Proteomes" id="UP001198830">
    <property type="component" value="Unassembled WGS sequence"/>
</dbReference>
<dbReference type="EMBL" id="JAJGNP010000006">
    <property type="protein sequence ID" value="MCC4233080.1"/>
    <property type="molecule type" value="Genomic_DNA"/>
</dbReference>
<dbReference type="SUPFAM" id="SSF51120">
    <property type="entry name" value="beta-Roll"/>
    <property type="match status" value="4"/>
</dbReference>
<dbReference type="Pfam" id="PF00353">
    <property type="entry name" value="HemolysinCabind"/>
    <property type="match status" value="6"/>
</dbReference>
<dbReference type="Gene3D" id="2.150.10.10">
    <property type="entry name" value="Serralysin-like metalloprotease, C-terminal"/>
    <property type="match status" value="3"/>
</dbReference>
<gene>
    <name evidence="3" type="ORF">LL253_10305</name>
</gene>
<evidence type="ECO:0000256" key="1">
    <source>
        <dbReference type="ARBA" id="ARBA00004613"/>
    </source>
</evidence>
<name>A0ABS8H3K0_9SPHN</name>
<dbReference type="InterPro" id="IPR018511">
    <property type="entry name" value="Hemolysin-typ_Ca-bd_CS"/>
</dbReference>
<dbReference type="InterPro" id="IPR050557">
    <property type="entry name" value="RTX_toxin/Mannuronan_C5-epim"/>
</dbReference>
<sequence>MSSKSFFIDATSGAGTYTIDRVYVYDKAGNYSTYDVGDLDAMGIATSFEIESINAADTTKPVLTSLSFPQIVDVTNGGKYVTFTAGATDVGIGVSQVSISFTKSWQDGYSNSSYFYTYDSNDSFSDGMSSKSFFIDATSGAGTYTIDRVYVYDKAGNYSTYDVGDLDTMGIATSFEIESINAADTTKPVLTSLSFPQTVDVTNGGKYVTFTAGATDVGIGVSQVSISFTKSWQDGYSNSSYFYTYDSNDSFSDGMSSKSFFIDATSGAGTYTIDRVYVYDKAGNYSAYDVGDLDAMGIATSFEIIDTHAAVTATVNSPAAVAEGVSSSFTPSLTLHAVGNYIGQVSVTFDADNSTISLKDADVPSFSGSYSIAQSPAGDYVIELPTISIVDDLAIEGDEVLAFRVSASGRIFDSGSDNDIIKVTIKDNDRYGTNADDIMEGDAGNNHFVGLSGDDQLFGAAGADRLVGDAGDDLLDGGQGSDTMLGGLGNDIFVVDQTGDKVFELAGEGFDTVNTSISYALAANVESLRIIGAKGAIDAHGNGANNWLNAVWVDVAPAAGTQIRLYGEGGDDNLLGSRYGDLLDGGTGADKMTGGAGNDTYVVDNVGDMVVEKAGAGFDTVNSSISYTLAANVESLRLIDVTGAVDAHGNNGNNWLNALWVDAEPAAGTMIRLYGEGGNDNLIGSRYGDLLDGGTGADKMTGGNGNDTYVVDNASDIVVEKAGQGFDTVNSSISYTLGANVESLRLIDVTGAVDAHGNGAKNWLNALWVDVEPAAGTMIRLYGEGGDDTLIGSRYGDLLDGGAGADQMTGGDGNDSYVVNDARDVVIEKAGQGFDTVDASVSYNLSANVESLRFIGTTGAVTAHGNNGNNWLSAIWVDVEPAAGTMIRLYGEGGDDRLTGSRYGDLLDGGAGSDMLRGGGGRDRFHFGDRLDAATNVDTILDFQKGIDRIELDDSVFAGLDLGKLDASAFVANATGVATSADQRVIYDTDSGQLFYDADGSLGGAAVLFGIVTGHPPLTGADFVVV</sequence>
<evidence type="ECO:0000313" key="4">
    <source>
        <dbReference type="Proteomes" id="UP001198830"/>
    </source>
</evidence>
<evidence type="ECO:0000313" key="3">
    <source>
        <dbReference type="EMBL" id="MCC4233080.1"/>
    </source>
</evidence>
<dbReference type="InterPro" id="IPR011049">
    <property type="entry name" value="Serralysin-like_metalloprot_C"/>
</dbReference>
<dbReference type="InterPro" id="IPR001343">
    <property type="entry name" value="Hemolysn_Ca-bd"/>
</dbReference>
<keyword evidence="2" id="KW-0964">Secreted</keyword>
<dbReference type="RefSeq" id="WP_228227131.1">
    <property type="nucleotide sequence ID" value="NZ_JAJGNP010000006.1"/>
</dbReference>
<dbReference type="PROSITE" id="PS00330">
    <property type="entry name" value="HEMOLYSIN_CALCIUM"/>
    <property type="match status" value="2"/>
</dbReference>
<comment type="subcellular location">
    <subcellularLocation>
        <location evidence="1">Secreted</location>
    </subcellularLocation>
</comment>
<dbReference type="PANTHER" id="PTHR38340:SF1">
    <property type="entry name" value="S-LAYER PROTEIN"/>
    <property type="match status" value="1"/>
</dbReference>